<evidence type="ECO:0000313" key="3">
    <source>
        <dbReference type="Proteomes" id="UP001209540"/>
    </source>
</evidence>
<dbReference type="AlphaFoldDB" id="A0AAD5PGI6"/>
<dbReference type="Pfam" id="PF12937">
    <property type="entry name" value="F-box-like"/>
    <property type="match status" value="1"/>
</dbReference>
<keyword evidence="3" id="KW-1185">Reference proteome</keyword>
<evidence type="ECO:0000313" key="2">
    <source>
        <dbReference type="EMBL" id="KAI9270453.1"/>
    </source>
</evidence>
<dbReference type="Gene3D" id="1.20.1280.50">
    <property type="match status" value="1"/>
</dbReference>
<dbReference type="CDD" id="cd09917">
    <property type="entry name" value="F-box_SF"/>
    <property type="match status" value="1"/>
</dbReference>
<reference evidence="2" key="1">
    <citation type="journal article" date="2022" name="IScience">
        <title>Evolution of zygomycete secretomes and the origins of terrestrial fungal ecologies.</title>
        <authorList>
            <person name="Chang Y."/>
            <person name="Wang Y."/>
            <person name="Mondo S."/>
            <person name="Ahrendt S."/>
            <person name="Andreopoulos W."/>
            <person name="Barry K."/>
            <person name="Beard J."/>
            <person name="Benny G.L."/>
            <person name="Blankenship S."/>
            <person name="Bonito G."/>
            <person name="Cuomo C."/>
            <person name="Desiro A."/>
            <person name="Gervers K.A."/>
            <person name="Hundley H."/>
            <person name="Kuo A."/>
            <person name="LaButti K."/>
            <person name="Lang B.F."/>
            <person name="Lipzen A."/>
            <person name="O'Donnell K."/>
            <person name="Pangilinan J."/>
            <person name="Reynolds N."/>
            <person name="Sandor L."/>
            <person name="Smith M.E."/>
            <person name="Tsang A."/>
            <person name="Grigoriev I.V."/>
            <person name="Stajich J.E."/>
            <person name="Spatafora J.W."/>
        </authorList>
    </citation>
    <scope>NUCLEOTIDE SEQUENCE</scope>
    <source>
        <strain evidence="2">RSA 2281</strain>
    </source>
</reference>
<comment type="caution">
    <text evidence="2">The sequence shown here is derived from an EMBL/GenBank/DDBJ whole genome shotgun (WGS) entry which is preliminary data.</text>
</comment>
<dbReference type="PANTHER" id="PTHR31639">
    <property type="entry name" value="F-BOX PROTEIN-LIKE"/>
    <property type="match status" value="1"/>
</dbReference>
<proteinExistence type="predicted"/>
<dbReference type="InterPro" id="IPR032675">
    <property type="entry name" value="LRR_dom_sf"/>
</dbReference>
<feature type="domain" description="F-box" evidence="1">
    <location>
        <begin position="12"/>
        <end position="60"/>
    </location>
</feature>
<dbReference type="InterPro" id="IPR036047">
    <property type="entry name" value="F-box-like_dom_sf"/>
</dbReference>
<dbReference type="SUPFAM" id="SSF52047">
    <property type="entry name" value="RNI-like"/>
    <property type="match status" value="1"/>
</dbReference>
<gene>
    <name evidence="2" type="ORF">BDA99DRAFT_501822</name>
</gene>
<accession>A0AAD5PGI6</accession>
<dbReference type="SUPFAM" id="SSF81383">
    <property type="entry name" value="F-box domain"/>
    <property type="match status" value="1"/>
</dbReference>
<reference evidence="2" key="2">
    <citation type="submission" date="2023-02" db="EMBL/GenBank/DDBJ databases">
        <authorList>
            <consortium name="DOE Joint Genome Institute"/>
            <person name="Mondo S.J."/>
            <person name="Chang Y."/>
            <person name="Wang Y."/>
            <person name="Ahrendt S."/>
            <person name="Andreopoulos W."/>
            <person name="Barry K."/>
            <person name="Beard J."/>
            <person name="Benny G.L."/>
            <person name="Blankenship S."/>
            <person name="Bonito G."/>
            <person name="Cuomo C."/>
            <person name="Desiro A."/>
            <person name="Gervers K.A."/>
            <person name="Hundley H."/>
            <person name="Kuo A."/>
            <person name="LaButti K."/>
            <person name="Lang B.F."/>
            <person name="Lipzen A."/>
            <person name="O'Donnell K."/>
            <person name="Pangilinan J."/>
            <person name="Reynolds N."/>
            <person name="Sandor L."/>
            <person name="Smith M.W."/>
            <person name="Tsang A."/>
            <person name="Grigoriev I.V."/>
            <person name="Stajich J.E."/>
            <person name="Spatafora J.W."/>
        </authorList>
    </citation>
    <scope>NUCLEOTIDE SEQUENCE</scope>
    <source>
        <strain evidence="2">RSA 2281</strain>
    </source>
</reference>
<sequence>MNSEEPAIDPSPFILDFLPYDIITKIFSYLEQKDCLTCMSVNRQWDNQVPQYTKNNWKTITISTRNVNIILDNNSGNILYAASGSRLSRCLGKHVKSITFQSIHEEENNGEGRELFILMQKLVDLGCDNVESLVFKGCIVNNLKLFVGLLWRMGSSRLTYLIVEDHEPLVPFFHVLQACPKLQYFKYRPYYVFYEMDYPEIAIPLPKEEEILIPATTALQLQQQPAIPTTFHNLVYLHITSVINEGYNPEKILPKCPNLQFYIGLNGSTADIHLSSSGTSYRHNFVHLGNLMSWCPKLIYVVSDGAYDPYQDHTVGLPSKVTSIAQIKKNDQQQDDESSKKQSFYHLETSEHQDYDQIVQLLHKVQDSLEYLKLSVTDIDADFRSSTVSDWSSVFRSLQLPQLRTLICNDIKYDTKSLMLLLNTCATTIQHLELQQQLYYPTLHRSTVELLNKPFPHLSYIKLCKFSFSDEHDVIALLSKLPSLEKLIICESSIGLTELAAAYMKNLKHLELWDVDAPQQPAIPVGEEDMTEEVVDARLLPVITPSFFESLVSRPCYESKLETIIMSTLPSMFSYDLLFSMMKQPNLKRLHVRFFGTLFDTRDDDKKQATLDFIQKLYDHRSTVITTSAIEDILFYNVYDIPYTLWDLLGDMPRLKKLEIKYPPVVYTKDPQVVNISGILQLLRKSSKNNQLETIRLREAASVDESLQYILDPFIRGEKEIADFMIRSDSAKKSCDLYVQNTTITCIHSNNK</sequence>
<dbReference type="InterPro" id="IPR001810">
    <property type="entry name" value="F-box_dom"/>
</dbReference>
<dbReference type="PANTHER" id="PTHR31639:SF256">
    <property type="entry name" value="OS07G0242900 PROTEIN"/>
    <property type="match status" value="1"/>
</dbReference>
<dbReference type="PROSITE" id="PS50181">
    <property type="entry name" value="FBOX"/>
    <property type="match status" value="1"/>
</dbReference>
<dbReference type="EMBL" id="JAIXMP010000007">
    <property type="protein sequence ID" value="KAI9270453.1"/>
    <property type="molecule type" value="Genomic_DNA"/>
</dbReference>
<dbReference type="Gene3D" id="3.80.10.10">
    <property type="entry name" value="Ribonuclease Inhibitor"/>
    <property type="match status" value="1"/>
</dbReference>
<name>A0AAD5PGI6_9FUNG</name>
<evidence type="ECO:0000259" key="1">
    <source>
        <dbReference type="PROSITE" id="PS50181"/>
    </source>
</evidence>
<dbReference type="Proteomes" id="UP001209540">
    <property type="component" value="Unassembled WGS sequence"/>
</dbReference>
<organism evidence="2 3">
    <name type="scientific">Phascolomyces articulosus</name>
    <dbReference type="NCBI Taxonomy" id="60185"/>
    <lineage>
        <taxon>Eukaryota</taxon>
        <taxon>Fungi</taxon>
        <taxon>Fungi incertae sedis</taxon>
        <taxon>Mucoromycota</taxon>
        <taxon>Mucoromycotina</taxon>
        <taxon>Mucoromycetes</taxon>
        <taxon>Mucorales</taxon>
        <taxon>Lichtheimiaceae</taxon>
        <taxon>Phascolomyces</taxon>
    </lineage>
</organism>
<protein>
    <recommendedName>
        <fullName evidence="1">F-box domain-containing protein</fullName>
    </recommendedName>
</protein>